<accession>B8HPD8</accession>
<dbReference type="HOGENOM" id="CLU_3268877_0_0_3"/>
<sequence length="41" mass="4804">MLRPDLPTFDPQVSGKLLLRQGEEYSLRMINWRGNFPLSVQ</sequence>
<organism evidence="1">
    <name type="scientific">Cyanothece sp. (strain PCC 7425 / ATCC 29141)</name>
    <dbReference type="NCBI Taxonomy" id="395961"/>
    <lineage>
        <taxon>Bacteria</taxon>
        <taxon>Bacillati</taxon>
        <taxon>Cyanobacteriota</taxon>
        <taxon>Cyanophyceae</taxon>
        <taxon>Gomontiellales</taxon>
        <taxon>Cyanothecaceae</taxon>
        <taxon>Cyanothece</taxon>
    </lineage>
</organism>
<dbReference type="KEGG" id="cyn:Cyan7425_5104"/>
<protein>
    <submittedName>
        <fullName evidence="1">Uncharacterized protein</fullName>
    </submittedName>
</protein>
<name>B8HPD8_CYAP4</name>
<proteinExistence type="predicted"/>
<dbReference type="EMBL" id="CP001344">
    <property type="protein sequence ID" value="ACL47398.1"/>
    <property type="molecule type" value="Genomic_DNA"/>
</dbReference>
<dbReference type="AlphaFoldDB" id="B8HPD8"/>
<evidence type="ECO:0000313" key="1">
    <source>
        <dbReference type="EMBL" id="ACL47398.1"/>
    </source>
</evidence>
<reference evidence="1" key="1">
    <citation type="submission" date="2009-01" db="EMBL/GenBank/DDBJ databases">
        <title>Complete sequence of chromosome Cyanothece sp. PCC 7425.</title>
        <authorList>
            <consortium name="US DOE Joint Genome Institute"/>
            <person name="Lucas S."/>
            <person name="Copeland A."/>
            <person name="Lapidus A."/>
            <person name="Glavina del Rio T."/>
            <person name="Dalin E."/>
            <person name="Tice H."/>
            <person name="Bruce D."/>
            <person name="Goodwin L."/>
            <person name="Pitluck S."/>
            <person name="Sims D."/>
            <person name="Meineke L."/>
            <person name="Brettin T."/>
            <person name="Detter J.C."/>
            <person name="Han C."/>
            <person name="Larimer F."/>
            <person name="Land M."/>
            <person name="Hauser L."/>
            <person name="Kyrpides N."/>
            <person name="Ovchinnikova G."/>
            <person name="Liberton M."/>
            <person name="Stoeckel J."/>
            <person name="Banerjee A."/>
            <person name="Singh A."/>
            <person name="Page L."/>
            <person name="Sato H."/>
            <person name="Zhao L."/>
            <person name="Sherman L."/>
            <person name="Pakrasi H."/>
            <person name="Richardson P."/>
        </authorList>
    </citation>
    <scope>NUCLEOTIDE SEQUENCE</scope>
    <source>
        <strain evidence="1">PCC 7425</strain>
    </source>
</reference>
<gene>
    <name evidence="1" type="ordered locus">Cyan7425_5104</name>
</gene>